<reference evidence="2 3" key="1">
    <citation type="submission" date="2019-03" db="EMBL/GenBank/DDBJ databases">
        <title>Genomic Encyclopedia of Type Strains, Phase IV (KMG-IV): sequencing the most valuable type-strain genomes for metagenomic binning, comparative biology and taxonomic classification.</title>
        <authorList>
            <person name="Goeker M."/>
        </authorList>
    </citation>
    <scope>NUCLEOTIDE SEQUENCE [LARGE SCALE GENOMIC DNA]</scope>
    <source>
        <strain evidence="2 3">DSM 21944</strain>
    </source>
</reference>
<organism evidence="2 3">
    <name type="scientific">Pseudofulvimonas gallinarii</name>
    <dbReference type="NCBI Taxonomy" id="634155"/>
    <lineage>
        <taxon>Bacteria</taxon>
        <taxon>Pseudomonadati</taxon>
        <taxon>Pseudomonadota</taxon>
        <taxon>Gammaproteobacteria</taxon>
        <taxon>Lysobacterales</taxon>
        <taxon>Rhodanobacteraceae</taxon>
        <taxon>Pseudofulvimonas</taxon>
    </lineage>
</organism>
<gene>
    <name evidence="2" type="ORF">EDC25_10550</name>
</gene>
<feature type="chain" id="PRO_5030100359" description="Outer membrane lipoprotein-sorting protein" evidence="1">
    <location>
        <begin position="20"/>
        <end position="255"/>
    </location>
</feature>
<evidence type="ECO:0000313" key="2">
    <source>
        <dbReference type="EMBL" id="TCS99617.1"/>
    </source>
</evidence>
<name>A0A4S3L233_9GAMM</name>
<proteinExistence type="predicted"/>
<sequence length="255" mass="27557">MTFRILLAAALALPSLAQAADAPPLDEVLDRHFQARGGLDAIRALDSYRTTGTMTTAGMTMPYVTEAKRPGKLRVEFSAQGMTGIQAVDGDSGWQVMPFMGILQPTPMGEEDLRNFRSQADIDGPLVDWEAKGHQVEVVGYGEVDGAEVVTLKITLNNGGEILSHLDSERYLDLKWQISTTMQGRPVKVGIDFGNFRRVGALTLPHSMTQTIEGMPGAQSFVIEKYELDAPIDDSRFLMPAAAGAKTEEAASAGE</sequence>
<comment type="caution">
    <text evidence="2">The sequence shown here is derived from an EMBL/GenBank/DDBJ whole genome shotgun (WGS) entry which is preliminary data.</text>
</comment>
<dbReference type="Proteomes" id="UP000294599">
    <property type="component" value="Unassembled WGS sequence"/>
</dbReference>
<dbReference type="RefSeq" id="WP_123521604.1">
    <property type="nucleotide sequence ID" value="NZ_JBHLWF010000028.1"/>
</dbReference>
<keyword evidence="3" id="KW-1185">Reference proteome</keyword>
<dbReference type="AlphaFoldDB" id="A0A4S3L233"/>
<protein>
    <recommendedName>
        <fullName evidence="4">Outer membrane lipoprotein-sorting protein</fullName>
    </recommendedName>
</protein>
<dbReference type="EMBL" id="SMAF01000005">
    <property type="protein sequence ID" value="TCS99617.1"/>
    <property type="molecule type" value="Genomic_DNA"/>
</dbReference>
<evidence type="ECO:0000313" key="3">
    <source>
        <dbReference type="Proteomes" id="UP000294599"/>
    </source>
</evidence>
<evidence type="ECO:0000256" key="1">
    <source>
        <dbReference type="SAM" id="SignalP"/>
    </source>
</evidence>
<accession>A0A4S3L233</accession>
<evidence type="ECO:0008006" key="4">
    <source>
        <dbReference type="Google" id="ProtNLM"/>
    </source>
</evidence>
<keyword evidence="1" id="KW-0732">Signal</keyword>
<dbReference type="OrthoDB" id="128937at2"/>
<feature type="signal peptide" evidence="1">
    <location>
        <begin position="1"/>
        <end position="19"/>
    </location>
</feature>